<dbReference type="PANTHER" id="PTHR43155">
    <property type="entry name" value="CYCLIC DI-GMP PHOSPHODIESTERASE PA4108-RELATED"/>
    <property type="match status" value="1"/>
</dbReference>
<dbReference type="Pfam" id="PF13487">
    <property type="entry name" value="HD_5"/>
    <property type="match status" value="1"/>
</dbReference>
<evidence type="ECO:0000313" key="2">
    <source>
        <dbReference type="EMBL" id="MPM84287.1"/>
    </source>
</evidence>
<dbReference type="SUPFAM" id="SSF109604">
    <property type="entry name" value="HD-domain/PDEase-like"/>
    <property type="match status" value="1"/>
</dbReference>
<gene>
    <name evidence="2" type="ORF">SDC9_131358</name>
</gene>
<dbReference type="InterPro" id="IPR003607">
    <property type="entry name" value="HD/PDEase_dom"/>
</dbReference>
<keyword evidence="2" id="KW-0378">Hydrolase</keyword>
<sequence>MTALSSILGKWIGLNENEINLLVYAAILHDFGKTKIDKSLLDKPYALTSKEFSIIKSHPVIGYNYIKDIPFLNKLIGYAVLTHHERMDGSGYPLGLKGDKIHTFSKIIAITDVFDAINSDRVYKKSKAPFEALEIIRKESIGKLDYEYCNIFLNHVSNYYIGERVLLNNGVICKIVRIDINDIGRPLLIKDDDFIDLKENSNLYIKKMIF</sequence>
<reference evidence="2" key="1">
    <citation type="submission" date="2019-08" db="EMBL/GenBank/DDBJ databases">
        <authorList>
            <person name="Kucharzyk K."/>
            <person name="Murdoch R.W."/>
            <person name="Higgins S."/>
            <person name="Loffler F."/>
        </authorList>
    </citation>
    <scope>NUCLEOTIDE SEQUENCE</scope>
</reference>
<dbReference type="CDD" id="cd00077">
    <property type="entry name" value="HDc"/>
    <property type="match status" value="1"/>
</dbReference>
<protein>
    <submittedName>
        <fullName evidence="2">Cyclic di-GMP phosphodiesterase</fullName>
        <ecNumber evidence="2">3.1.4.-</ecNumber>
    </submittedName>
</protein>
<feature type="domain" description="HD-GYP" evidence="1">
    <location>
        <begin position="1"/>
        <end position="168"/>
    </location>
</feature>
<name>A0A645D508_9ZZZZ</name>
<dbReference type="InterPro" id="IPR037522">
    <property type="entry name" value="HD_GYP_dom"/>
</dbReference>
<organism evidence="2">
    <name type="scientific">bioreactor metagenome</name>
    <dbReference type="NCBI Taxonomy" id="1076179"/>
    <lineage>
        <taxon>unclassified sequences</taxon>
        <taxon>metagenomes</taxon>
        <taxon>ecological metagenomes</taxon>
    </lineage>
</organism>
<dbReference type="EC" id="3.1.4.-" evidence="2"/>
<dbReference type="PROSITE" id="PS51832">
    <property type="entry name" value="HD_GYP"/>
    <property type="match status" value="1"/>
</dbReference>
<dbReference type="Gene3D" id="1.10.3210.10">
    <property type="entry name" value="Hypothetical protein af1432"/>
    <property type="match status" value="1"/>
</dbReference>
<dbReference type="GO" id="GO:0016787">
    <property type="term" value="F:hydrolase activity"/>
    <property type="evidence" value="ECO:0007669"/>
    <property type="project" value="UniProtKB-KW"/>
</dbReference>
<dbReference type="EMBL" id="VSSQ01032880">
    <property type="protein sequence ID" value="MPM84287.1"/>
    <property type="molecule type" value="Genomic_DNA"/>
</dbReference>
<accession>A0A645D508</accession>
<comment type="caution">
    <text evidence="2">The sequence shown here is derived from an EMBL/GenBank/DDBJ whole genome shotgun (WGS) entry which is preliminary data.</text>
</comment>
<dbReference type="AlphaFoldDB" id="A0A645D508"/>
<dbReference type="PANTHER" id="PTHR43155:SF2">
    <property type="entry name" value="CYCLIC DI-GMP PHOSPHODIESTERASE PA4108"/>
    <property type="match status" value="1"/>
</dbReference>
<evidence type="ECO:0000259" key="1">
    <source>
        <dbReference type="PROSITE" id="PS51832"/>
    </source>
</evidence>
<proteinExistence type="predicted"/>